<keyword evidence="1" id="KW-0472">Membrane</keyword>
<organism evidence="2 3">
    <name type="scientific">Flagellimonas oceani</name>
    <dbReference type="NCBI Taxonomy" id="2698672"/>
    <lineage>
        <taxon>Bacteria</taxon>
        <taxon>Pseudomonadati</taxon>
        <taxon>Bacteroidota</taxon>
        <taxon>Flavobacteriia</taxon>
        <taxon>Flavobacteriales</taxon>
        <taxon>Flavobacteriaceae</taxon>
        <taxon>Flagellimonas</taxon>
    </lineage>
</organism>
<accession>A0A6G7J7P6</accession>
<protein>
    <submittedName>
        <fullName evidence="2">Uncharacterized protein</fullName>
    </submittedName>
</protein>
<dbReference type="KEGG" id="mut:GVT53_18885"/>
<name>A0A6G7J7P6_9FLAO</name>
<keyword evidence="1" id="KW-0812">Transmembrane</keyword>
<keyword evidence="1" id="KW-1133">Transmembrane helix</keyword>
<gene>
    <name evidence="2" type="ORF">GVT53_18885</name>
</gene>
<evidence type="ECO:0000256" key="1">
    <source>
        <dbReference type="SAM" id="Phobius"/>
    </source>
</evidence>
<feature type="transmembrane region" description="Helical" evidence="1">
    <location>
        <begin position="6"/>
        <end position="23"/>
    </location>
</feature>
<feature type="transmembrane region" description="Helical" evidence="1">
    <location>
        <begin position="52"/>
        <end position="72"/>
    </location>
</feature>
<reference evidence="2 3" key="1">
    <citation type="submission" date="2020-02" db="EMBL/GenBank/DDBJ databases">
        <title>Complete genome of Muricauda sp. 501str8.</title>
        <authorList>
            <person name="Dong B."/>
            <person name="Zhu S."/>
            <person name="Yang J."/>
            <person name="Chen J."/>
        </authorList>
    </citation>
    <scope>NUCLEOTIDE SEQUENCE [LARGE SCALE GENOMIC DNA]</scope>
    <source>
        <strain evidence="2 3">501str8</strain>
    </source>
</reference>
<keyword evidence="3" id="KW-1185">Reference proteome</keyword>
<dbReference type="EMBL" id="CP049616">
    <property type="protein sequence ID" value="QII46659.1"/>
    <property type="molecule type" value="Genomic_DNA"/>
</dbReference>
<sequence length="211" mass="25062">MGSLQLLIKSIFQVLIMLLKYILKLSIKFLKQLWSNLLLFGKWIRRPKVYKSILGILVTVFSLSWGFYTYYYPSIDVVYTEPLDSNNIFSSRFTIENNGNCNIYDVHFEYDFDDIALSQKSVLMVDINITNRGNSTVYKRIKKKRGQTIDVDFINTFFEFENSNKSDMTTYKMKAKIEVTYTYWNYFTKSETFNFHTSELISDKIVWLKDQ</sequence>
<evidence type="ECO:0000313" key="2">
    <source>
        <dbReference type="EMBL" id="QII46659.1"/>
    </source>
</evidence>
<evidence type="ECO:0000313" key="3">
    <source>
        <dbReference type="Proteomes" id="UP000502928"/>
    </source>
</evidence>
<dbReference type="AlphaFoldDB" id="A0A6G7J7P6"/>
<proteinExistence type="predicted"/>
<dbReference type="Proteomes" id="UP000502928">
    <property type="component" value="Chromosome"/>
</dbReference>